<accession>A0AAD6ZWY9</accession>
<proteinExistence type="predicted"/>
<keyword evidence="3" id="KW-1185">Reference proteome</keyword>
<evidence type="ECO:0000313" key="2">
    <source>
        <dbReference type="EMBL" id="KAJ7342552.1"/>
    </source>
</evidence>
<dbReference type="EMBL" id="JARIHO010000025">
    <property type="protein sequence ID" value="KAJ7342552.1"/>
    <property type="molecule type" value="Genomic_DNA"/>
</dbReference>
<dbReference type="AlphaFoldDB" id="A0AAD6ZWY9"/>
<name>A0AAD6ZWY9_9AGAR</name>
<organism evidence="2 3">
    <name type="scientific">Mycena albidolilacea</name>
    <dbReference type="NCBI Taxonomy" id="1033008"/>
    <lineage>
        <taxon>Eukaryota</taxon>
        <taxon>Fungi</taxon>
        <taxon>Dikarya</taxon>
        <taxon>Basidiomycota</taxon>
        <taxon>Agaricomycotina</taxon>
        <taxon>Agaricomycetes</taxon>
        <taxon>Agaricomycetidae</taxon>
        <taxon>Agaricales</taxon>
        <taxon>Marasmiineae</taxon>
        <taxon>Mycenaceae</taxon>
        <taxon>Mycena</taxon>
    </lineage>
</organism>
<gene>
    <name evidence="2" type="ORF">DFH08DRAFT_1012233</name>
</gene>
<evidence type="ECO:0000313" key="3">
    <source>
        <dbReference type="Proteomes" id="UP001218218"/>
    </source>
</evidence>
<sequence length="245" mass="26760">MSCPSFKLDDILGVLLVGTILSYLLLGVVTLQVGAVWCGEVGQAISLGMAVYTNLIIYFGHPERLAHPPNSLLASILLGGLVSFSGKPTPEHISLSLIAQLTRDPVQIFFAFRIYALSRSFWIPCICWALSLFRFVPPNVIMFAFGARGTGFELVQSWAPLFIVIWAASAANDLLIAGTNRGRDKFVSMETNFVWLAFFVVIPRLSTPVPLSELPSSQASMLHHAHSDFSLANFKSNKSGGNEQD</sequence>
<reference evidence="2" key="1">
    <citation type="submission" date="2023-03" db="EMBL/GenBank/DDBJ databases">
        <title>Massive genome expansion in bonnet fungi (Mycena s.s.) driven by repeated elements and novel gene families across ecological guilds.</title>
        <authorList>
            <consortium name="Lawrence Berkeley National Laboratory"/>
            <person name="Harder C.B."/>
            <person name="Miyauchi S."/>
            <person name="Viragh M."/>
            <person name="Kuo A."/>
            <person name="Thoen E."/>
            <person name="Andreopoulos B."/>
            <person name="Lu D."/>
            <person name="Skrede I."/>
            <person name="Drula E."/>
            <person name="Henrissat B."/>
            <person name="Morin E."/>
            <person name="Kohler A."/>
            <person name="Barry K."/>
            <person name="LaButti K."/>
            <person name="Morin E."/>
            <person name="Salamov A."/>
            <person name="Lipzen A."/>
            <person name="Mereny Z."/>
            <person name="Hegedus B."/>
            <person name="Baldrian P."/>
            <person name="Stursova M."/>
            <person name="Weitz H."/>
            <person name="Taylor A."/>
            <person name="Grigoriev I.V."/>
            <person name="Nagy L.G."/>
            <person name="Martin F."/>
            <person name="Kauserud H."/>
        </authorList>
    </citation>
    <scope>NUCLEOTIDE SEQUENCE</scope>
    <source>
        <strain evidence="2">CBHHK002</strain>
    </source>
</reference>
<feature type="transmembrane region" description="Helical" evidence="1">
    <location>
        <begin position="41"/>
        <end position="60"/>
    </location>
</feature>
<comment type="caution">
    <text evidence="2">The sequence shown here is derived from an EMBL/GenBank/DDBJ whole genome shotgun (WGS) entry which is preliminary data.</text>
</comment>
<evidence type="ECO:0000256" key="1">
    <source>
        <dbReference type="SAM" id="Phobius"/>
    </source>
</evidence>
<feature type="transmembrane region" description="Helical" evidence="1">
    <location>
        <begin position="157"/>
        <end position="175"/>
    </location>
</feature>
<feature type="transmembrane region" description="Helical" evidence="1">
    <location>
        <begin position="12"/>
        <end position="35"/>
    </location>
</feature>
<keyword evidence="1" id="KW-1133">Transmembrane helix</keyword>
<keyword evidence="1" id="KW-0472">Membrane</keyword>
<dbReference type="Proteomes" id="UP001218218">
    <property type="component" value="Unassembled WGS sequence"/>
</dbReference>
<protein>
    <submittedName>
        <fullName evidence="2">Uncharacterized protein</fullName>
    </submittedName>
</protein>
<feature type="transmembrane region" description="Helical" evidence="1">
    <location>
        <begin position="121"/>
        <end position="145"/>
    </location>
</feature>
<keyword evidence="1" id="KW-0812">Transmembrane</keyword>